<proteinExistence type="predicted"/>
<feature type="compositionally biased region" description="Low complexity" evidence="2">
    <location>
        <begin position="446"/>
        <end position="461"/>
    </location>
</feature>
<feature type="region of interest" description="Disordered" evidence="2">
    <location>
        <begin position="435"/>
        <end position="466"/>
    </location>
</feature>
<sequence length="566" mass="63318">MAQNSSQATGSMSELPRTPIEVDFREVRNTWLNPENRFRNSLVFQNSPHTGRMVVMKRNIIRRIPTPIRTALMALRGKSSTKIRHIVSEPFNISKIVDGQPQPMYRHEFNRFNEMTPREPWIPLSSHPFRISELEAVNERSAMMSPMPGPRSNLSFQKSSSPSLTIMIPELSATTVDCETVDPSTQPHCSVRRASPTLTEARAWKIHSDNARKACTRLGQVIEQVEVKNRKLEDENEQLVSKNRQLEGKNRQLEEDFQEMRIARVAPSQYKVFADHFKMLYDRELKKVNSLEKELETALADATEKSEKVKKLQKQVDLVLELADASAAYAESLKLSNPKRSSTQKSTESAESWGHSDEEKFFSVKLPAPSRPPSPTVSMIPSLSSSTSTSESESDDDDRKCWMTASQILDGPASDDESDLRPVEHTEIPTILNSLTDLPTLPNSQSEETPPLIPTTTLSPPAFTAGTTPLTTLNHVSANHKITCRVGPPHPAVFRIPISSTPDTPAFTASVSWCPTLDMWEWCSVPEVKLMDPVAEEKKKRCSGRVFHGSELMSFRLSAGNSSGNA</sequence>
<dbReference type="EMBL" id="CP017823">
    <property type="protein sequence ID" value="APA12932.1"/>
    <property type="molecule type" value="Genomic_DNA"/>
</dbReference>
<feature type="coiled-coil region" evidence="1">
    <location>
        <begin position="215"/>
        <end position="315"/>
    </location>
</feature>
<evidence type="ECO:0000313" key="3">
    <source>
        <dbReference type="EMBL" id="APA12932.1"/>
    </source>
</evidence>
<dbReference type="RefSeq" id="XP_001590672.1">
    <property type="nucleotide sequence ID" value="XM_001590622.1"/>
</dbReference>
<feature type="compositionally biased region" description="Polar residues" evidence="2">
    <location>
        <begin position="334"/>
        <end position="350"/>
    </location>
</feature>
<accession>A0A1D9QDU3</accession>
<dbReference type="Proteomes" id="UP000177798">
    <property type="component" value="Chromosome 10"/>
</dbReference>
<organism evidence="3 4">
    <name type="scientific">Sclerotinia sclerotiorum (strain ATCC 18683 / 1980 / Ss-1)</name>
    <name type="common">White mold</name>
    <name type="synonym">Whetzelinia sclerotiorum</name>
    <dbReference type="NCBI Taxonomy" id="665079"/>
    <lineage>
        <taxon>Eukaryota</taxon>
        <taxon>Fungi</taxon>
        <taxon>Dikarya</taxon>
        <taxon>Ascomycota</taxon>
        <taxon>Pezizomycotina</taxon>
        <taxon>Leotiomycetes</taxon>
        <taxon>Helotiales</taxon>
        <taxon>Sclerotiniaceae</taxon>
        <taxon>Sclerotinia</taxon>
    </lineage>
</organism>
<feature type="compositionally biased region" description="Polar residues" evidence="2">
    <location>
        <begin position="435"/>
        <end position="445"/>
    </location>
</feature>
<gene>
    <name evidence="3" type="ORF">sscle_10g077020</name>
</gene>
<evidence type="ECO:0000256" key="2">
    <source>
        <dbReference type="SAM" id="MobiDB-lite"/>
    </source>
</evidence>
<dbReference type="OrthoDB" id="3555475at2759"/>
<keyword evidence="1" id="KW-0175">Coiled coil</keyword>
<name>A0A1D9QDU3_SCLS1</name>
<dbReference type="AlphaFoldDB" id="A0A1D9QDU3"/>
<evidence type="ECO:0000256" key="1">
    <source>
        <dbReference type="SAM" id="Coils"/>
    </source>
</evidence>
<reference evidence="4" key="1">
    <citation type="journal article" date="2017" name="Genome Biol. Evol.">
        <title>The complete genome sequence of the phytopathogenic fungus Sclerotinia sclerotiorum reveals insights into the genome architecture of broad host range pathogens.</title>
        <authorList>
            <person name="Derbyshire M."/>
            <person name="Denton-Giles M."/>
            <person name="Hegedus D."/>
            <person name="Seifbarghy S."/>
            <person name="Rollins J."/>
            <person name="van Kan J."/>
            <person name="Seidl M.F."/>
            <person name="Faino L."/>
            <person name="Mbengue M."/>
            <person name="Navaud O."/>
            <person name="Raffaele S."/>
            <person name="Hammond-Kosack K."/>
            <person name="Heard S."/>
            <person name="Oliver R."/>
        </authorList>
    </citation>
    <scope>NUCLEOTIDE SEQUENCE [LARGE SCALE GENOMIC DNA]</scope>
    <source>
        <strain evidence="4">ATCC 18683 / 1980 / Ss-1</strain>
    </source>
</reference>
<dbReference type="OMA" id="NERSAMM"/>
<dbReference type="VEuPathDB" id="FungiDB:sscle_10g077020"/>
<evidence type="ECO:0000313" key="4">
    <source>
        <dbReference type="Proteomes" id="UP000177798"/>
    </source>
</evidence>
<protein>
    <submittedName>
        <fullName evidence="3">Uncharacterized protein</fullName>
    </submittedName>
</protein>
<dbReference type="KEGG" id="ssl:SS1G_08412"/>
<feature type="region of interest" description="Disordered" evidence="2">
    <location>
        <begin position="334"/>
        <end position="399"/>
    </location>
</feature>